<feature type="transmembrane region" description="Helical" evidence="1">
    <location>
        <begin position="80"/>
        <end position="105"/>
    </location>
</feature>
<protein>
    <submittedName>
        <fullName evidence="2">Uncharacterized protein</fullName>
    </submittedName>
</protein>
<dbReference type="AlphaFoldDB" id="A0A8R1DLW8"/>
<dbReference type="Gene3D" id="1.20.1070.10">
    <property type="entry name" value="Rhodopsin 7-helix transmembrane proteins"/>
    <property type="match status" value="1"/>
</dbReference>
<dbReference type="GO" id="GO:0042048">
    <property type="term" value="P:olfactory behavior"/>
    <property type="evidence" value="ECO:0007669"/>
    <property type="project" value="TreeGrafter"/>
</dbReference>
<dbReference type="GO" id="GO:0005886">
    <property type="term" value="C:plasma membrane"/>
    <property type="evidence" value="ECO:0007669"/>
    <property type="project" value="TreeGrafter"/>
</dbReference>
<evidence type="ECO:0000256" key="1">
    <source>
        <dbReference type="SAM" id="Phobius"/>
    </source>
</evidence>
<dbReference type="Pfam" id="PF10326">
    <property type="entry name" value="7TM_GPCR_Str"/>
    <property type="match status" value="1"/>
</dbReference>
<reference evidence="2" key="2">
    <citation type="submission" date="2022-06" db="UniProtKB">
        <authorList>
            <consortium name="EnsemblMetazoa"/>
        </authorList>
    </citation>
    <scope>IDENTIFICATION</scope>
    <source>
        <strain evidence="2">DF5081</strain>
    </source>
</reference>
<accession>A0A8R1DLW8</accession>
<feature type="transmembrane region" description="Helical" evidence="1">
    <location>
        <begin position="35"/>
        <end position="60"/>
    </location>
</feature>
<keyword evidence="1" id="KW-1133">Transmembrane helix</keyword>
<name>A0A8R1DLW8_CAEJA</name>
<dbReference type="PANTHER" id="PTHR22943:SF46">
    <property type="entry name" value="SEVEN TM RECEPTOR"/>
    <property type="match status" value="1"/>
</dbReference>
<keyword evidence="1" id="KW-0812">Transmembrane</keyword>
<feature type="transmembrane region" description="Helical" evidence="1">
    <location>
        <begin position="117"/>
        <end position="138"/>
    </location>
</feature>
<dbReference type="InterPro" id="IPR019428">
    <property type="entry name" value="7TM_GPCR_serpentine_rcpt_Str"/>
</dbReference>
<organism evidence="2 3">
    <name type="scientific">Caenorhabditis japonica</name>
    <dbReference type="NCBI Taxonomy" id="281687"/>
    <lineage>
        <taxon>Eukaryota</taxon>
        <taxon>Metazoa</taxon>
        <taxon>Ecdysozoa</taxon>
        <taxon>Nematoda</taxon>
        <taxon>Chromadorea</taxon>
        <taxon>Rhabditida</taxon>
        <taxon>Rhabditina</taxon>
        <taxon>Rhabditomorpha</taxon>
        <taxon>Rhabditoidea</taxon>
        <taxon>Rhabditidae</taxon>
        <taxon>Peloderinae</taxon>
        <taxon>Caenorhabditis</taxon>
    </lineage>
</organism>
<evidence type="ECO:0000313" key="2">
    <source>
        <dbReference type="EnsemblMetazoa" id="CJA05671a.1"/>
    </source>
</evidence>
<dbReference type="PANTHER" id="PTHR22943">
    <property type="entry name" value="7-TRANSMEMBRANE DOMAIN RECEPTOR C.ELEGANS"/>
    <property type="match status" value="1"/>
</dbReference>
<dbReference type="Proteomes" id="UP000005237">
    <property type="component" value="Unassembled WGS sequence"/>
</dbReference>
<keyword evidence="1" id="KW-0472">Membrane</keyword>
<keyword evidence="3" id="KW-1185">Reference proteome</keyword>
<dbReference type="EnsemblMetazoa" id="CJA05671a.1">
    <property type="protein sequence ID" value="CJA05671a.1"/>
    <property type="gene ID" value="WBGene00124875"/>
</dbReference>
<reference evidence="3" key="1">
    <citation type="submission" date="2010-08" db="EMBL/GenBank/DDBJ databases">
        <authorList>
            <consortium name="Caenorhabditis japonica Sequencing Consortium"/>
            <person name="Wilson R.K."/>
        </authorList>
    </citation>
    <scope>NUCLEOTIDE SEQUENCE [LARGE SCALE GENOMIC DNA]</scope>
    <source>
        <strain evidence="3">DF5081</strain>
    </source>
</reference>
<dbReference type="SUPFAM" id="SSF81321">
    <property type="entry name" value="Family A G protein-coupled receptor-like"/>
    <property type="match status" value="1"/>
</dbReference>
<evidence type="ECO:0000313" key="3">
    <source>
        <dbReference type="Proteomes" id="UP000005237"/>
    </source>
</evidence>
<dbReference type="GO" id="GO:0038022">
    <property type="term" value="F:G protein-coupled olfactory receptor activity"/>
    <property type="evidence" value="ECO:0007669"/>
    <property type="project" value="TreeGrafter"/>
</dbReference>
<proteinExistence type="predicted"/>
<sequence>MMKNYNLAKGDFIYASSLYYRIDENGVKRISWPDVIFAINIIKLITICITIVIFCGIATFRKLRSLRYTSKRTINLQQQLFKALVAQTVIPMVTMFLPAAVMMFAPLFEITLGPYEGIIMTVITTYPCVDPMVVMFFVKDYRKAIAQTMLCRKCLFSRETNSVRGTAVSFVTEVI</sequence>